<accession>A0ACA9L4K1</accession>
<comment type="caution">
    <text evidence="1">The sequence shown here is derived from an EMBL/GenBank/DDBJ whole genome shotgun (WGS) entry which is preliminary data.</text>
</comment>
<keyword evidence="2" id="KW-1185">Reference proteome</keyword>
<evidence type="ECO:0000313" key="2">
    <source>
        <dbReference type="Proteomes" id="UP000789702"/>
    </source>
</evidence>
<protein>
    <submittedName>
        <fullName evidence="1">4557_t:CDS:1</fullName>
    </submittedName>
</protein>
<dbReference type="EMBL" id="CAJVPU010002941">
    <property type="protein sequence ID" value="CAG8510341.1"/>
    <property type="molecule type" value="Genomic_DNA"/>
</dbReference>
<organism evidence="1 2">
    <name type="scientific">Dentiscutata heterogama</name>
    <dbReference type="NCBI Taxonomy" id="1316150"/>
    <lineage>
        <taxon>Eukaryota</taxon>
        <taxon>Fungi</taxon>
        <taxon>Fungi incertae sedis</taxon>
        <taxon>Mucoromycota</taxon>
        <taxon>Glomeromycotina</taxon>
        <taxon>Glomeromycetes</taxon>
        <taxon>Diversisporales</taxon>
        <taxon>Gigasporaceae</taxon>
        <taxon>Dentiscutata</taxon>
    </lineage>
</organism>
<dbReference type="Proteomes" id="UP000789702">
    <property type="component" value="Unassembled WGS sequence"/>
</dbReference>
<name>A0ACA9L4K1_9GLOM</name>
<sequence length="50" mass="5551">KIAKLEAAKRVSFLKSKADSKASQLDTKQAAVTIWKYSMFSKKSLDMSIA</sequence>
<feature type="non-terminal residue" evidence="1">
    <location>
        <position position="1"/>
    </location>
</feature>
<evidence type="ECO:0000313" key="1">
    <source>
        <dbReference type="EMBL" id="CAG8510341.1"/>
    </source>
</evidence>
<proteinExistence type="predicted"/>
<gene>
    <name evidence="1" type="ORF">DHETER_LOCUS3427</name>
</gene>
<reference evidence="1" key="1">
    <citation type="submission" date="2021-06" db="EMBL/GenBank/DDBJ databases">
        <authorList>
            <person name="Kallberg Y."/>
            <person name="Tangrot J."/>
            <person name="Rosling A."/>
        </authorList>
    </citation>
    <scope>NUCLEOTIDE SEQUENCE</scope>
    <source>
        <strain evidence="1">IL203A</strain>
    </source>
</reference>